<dbReference type="AlphaFoldDB" id="Q821R8"/>
<dbReference type="SUPFAM" id="SSF48592">
    <property type="entry name" value="GroEL equatorial domain-like"/>
    <property type="match status" value="1"/>
</dbReference>
<dbReference type="PRINTS" id="PR00298">
    <property type="entry name" value="CHAPERONIN60"/>
</dbReference>
<dbReference type="NCBIfam" id="NF038369">
    <property type="entry name" value="GroEL3_Chlamy"/>
    <property type="match status" value="1"/>
</dbReference>
<dbReference type="GO" id="GO:0005524">
    <property type="term" value="F:ATP binding"/>
    <property type="evidence" value="ECO:0007669"/>
    <property type="project" value="UniProtKB-KW"/>
</dbReference>
<evidence type="ECO:0000256" key="3">
    <source>
        <dbReference type="ARBA" id="ARBA00022840"/>
    </source>
</evidence>
<proteinExistence type="inferred from homology"/>
<dbReference type="Pfam" id="PF00118">
    <property type="entry name" value="Cpn60_TCP1"/>
    <property type="match status" value="1"/>
</dbReference>
<keyword evidence="4" id="KW-0143">Chaperone</keyword>
<dbReference type="eggNOG" id="COG0459">
    <property type="taxonomic scope" value="Bacteria"/>
</dbReference>
<comment type="similarity">
    <text evidence="1 6">Belongs to the chaperonin (HSP60) family.</text>
</comment>
<keyword evidence="5" id="KW-0413">Isomerase</keyword>
<keyword evidence="9" id="KW-1185">Reference proteome</keyword>
<evidence type="ECO:0000256" key="4">
    <source>
        <dbReference type="ARBA" id="ARBA00023186"/>
    </source>
</evidence>
<dbReference type="Gene3D" id="3.50.7.10">
    <property type="entry name" value="GroEL"/>
    <property type="match status" value="1"/>
</dbReference>
<evidence type="ECO:0000256" key="6">
    <source>
        <dbReference type="RuleBase" id="RU000418"/>
    </source>
</evidence>
<dbReference type="InterPro" id="IPR027413">
    <property type="entry name" value="GROEL-like_equatorial_sf"/>
</dbReference>
<dbReference type="RefSeq" id="WP_011006825.1">
    <property type="nucleotide sequence ID" value="NC_003361.3"/>
</dbReference>
<evidence type="ECO:0000256" key="7">
    <source>
        <dbReference type="RuleBase" id="RU000419"/>
    </source>
</evidence>
<comment type="function">
    <text evidence="7">Together with its co-chaperonin GroES, plays an essential role in assisting protein folding. The GroEL-GroES system forms a nano-cage that allows encapsulation of the non-native substrate proteins and provides a physical environment optimized to promote and accelerate protein folding.</text>
</comment>
<reference evidence="8 9" key="1">
    <citation type="journal article" date="2003" name="Nucleic Acids Res.">
        <title>Genome sequence of Chlamydophila caviae (Chlamydia psittaci GPIC): examining the role of niche-specific genes in the evolution of the Chlamydiaceae.</title>
        <authorList>
            <person name="Read T.D."/>
            <person name="Myers G.S.A."/>
            <person name="Brunham R.C."/>
            <person name="Nelson W.C."/>
            <person name="Paulsen I.T."/>
            <person name="Heidelberg J.F."/>
            <person name="Holtzapple E.K."/>
            <person name="Khouri H.M."/>
            <person name="Federova N.B."/>
            <person name="Carty H.A."/>
            <person name="Umayam L.A."/>
            <person name="Haft D.H."/>
            <person name="Peterson J.D."/>
            <person name="Beanan M.J."/>
            <person name="White O."/>
            <person name="Salzberg S.L."/>
            <person name="Hsia R.-C."/>
            <person name="McClarty G."/>
            <person name="Rank R.G."/>
            <person name="Bavoil P.M."/>
            <person name="Fraser C.M."/>
        </authorList>
    </citation>
    <scope>NUCLEOTIDE SEQUENCE [LARGE SCALE GENOMIC DNA]</scope>
    <source>
        <strain evidence="9">ATCC VR-813 / DSM 19441 / 03DC25 / GPIC</strain>
    </source>
</reference>
<dbReference type="Gene3D" id="3.30.260.10">
    <property type="entry name" value="TCP-1-like chaperonin intermediate domain"/>
    <property type="match status" value="1"/>
</dbReference>
<gene>
    <name evidence="8" type="ordered locus">CCA_00870</name>
</gene>
<evidence type="ECO:0000313" key="8">
    <source>
        <dbReference type="EMBL" id="AAP05611.1"/>
    </source>
</evidence>
<evidence type="ECO:0000313" key="9">
    <source>
        <dbReference type="Proteomes" id="UP000002193"/>
    </source>
</evidence>
<sequence length="506" mass="55977">MLDKENSLYDTDKKLFLGIDKVFHSIKDHYGPVSSSLSFFEHQGYLSLSRITLTDPHENIGVDFAKAMAKKIHKKYLDGVTTGVILLYTLLKESYLFLDQGLSPYKLCFALRKMKEKLLTSLTKHSWPLKDSNKARGIIFSSLPDPKIATELTEAFSSVGSEGFISLSLGIPHIQVTRGLKIPCGYISPYFISQPTQRTIILSHPRIFVTDKKITSVLSFFPLLQELQENGERLLIFCKGIDQDALATFTVNKLEDLLQIVVVDLNNPSLDSTFAEDITLFTGTTVFSQSFSPATQLPERASLGSCASVEISEEETVIIHGNSVSEVLALKIHQIEEEIRTSSSQEKKTALTKRKHRLQGSVAIVPVCEETKFFYSSALSALTSALDKGYIPGGGASLFYASLNLYDEENLSEEEQAAMHVTQMCCRAPLEQLISNLKLDSKMVIDKLLSLSTPSLGMNVLSQQIEDFIASGILDPLAKITDIFSLALETGLNILSSKVIINDVNK</sequence>
<dbReference type="InterPro" id="IPR027410">
    <property type="entry name" value="TCP-1-like_intermed_sf"/>
</dbReference>
<organism evidence="8 9">
    <name type="scientific">Chlamydia caviae (strain ATCC VR-813 / DSM 19441 / 03DC25 / GPIC)</name>
    <name type="common">Chlamydophila caviae</name>
    <dbReference type="NCBI Taxonomy" id="227941"/>
    <lineage>
        <taxon>Bacteria</taxon>
        <taxon>Pseudomonadati</taxon>
        <taxon>Chlamydiota</taxon>
        <taxon>Chlamydiia</taxon>
        <taxon>Chlamydiales</taxon>
        <taxon>Chlamydiaceae</taxon>
        <taxon>Chlamydia/Chlamydophila group</taxon>
        <taxon>Chlamydia</taxon>
    </lineage>
</organism>
<dbReference type="GO" id="GO:0140662">
    <property type="term" value="F:ATP-dependent protein folding chaperone"/>
    <property type="evidence" value="ECO:0007669"/>
    <property type="project" value="InterPro"/>
</dbReference>
<dbReference type="Proteomes" id="UP000002193">
    <property type="component" value="Chromosome"/>
</dbReference>
<dbReference type="EMBL" id="AE015925">
    <property type="protein sequence ID" value="AAP05611.1"/>
    <property type="molecule type" value="Genomic_DNA"/>
</dbReference>
<keyword evidence="3" id="KW-0067">ATP-binding</keyword>
<dbReference type="InterPro" id="IPR001844">
    <property type="entry name" value="Cpn60/GroEL"/>
</dbReference>
<dbReference type="OrthoDB" id="18918at2"/>
<keyword evidence="2" id="KW-0547">Nucleotide-binding</keyword>
<dbReference type="GO" id="GO:0016853">
    <property type="term" value="F:isomerase activity"/>
    <property type="evidence" value="ECO:0007669"/>
    <property type="project" value="UniProtKB-KW"/>
</dbReference>
<dbReference type="STRING" id="227941.CCA_00870"/>
<dbReference type="Gene3D" id="1.10.560.10">
    <property type="entry name" value="GroEL-like equatorial domain"/>
    <property type="match status" value="1"/>
</dbReference>
<evidence type="ECO:0000256" key="2">
    <source>
        <dbReference type="ARBA" id="ARBA00022741"/>
    </source>
</evidence>
<evidence type="ECO:0000256" key="1">
    <source>
        <dbReference type="ARBA" id="ARBA00006607"/>
    </source>
</evidence>
<protein>
    <recommendedName>
        <fullName evidence="7">60 kDa chaperonin</fullName>
    </recommendedName>
</protein>
<name>Q821R8_CHLCV</name>
<dbReference type="SUPFAM" id="SSF52029">
    <property type="entry name" value="GroEL apical domain-like"/>
    <property type="match status" value="1"/>
</dbReference>
<dbReference type="GO" id="GO:0042026">
    <property type="term" value="P:protein refolding"/>
    <property type="evidence" value="ECO:0007669"/>
    <property type="project" value="InterPro"/>
</dbReference>
<dbReference type="InterPro" id="IPR002423">
    <property type="entry name" value="Cpn60/GroEL/TCP-1"/>
</dbReference>
<dbReference type="InterPro" id="IPR027409">
    <property type="entry name" value="GroEL-like_apical_dom_sf"/>
</dbReference>
<dbReference type="PANTHER" id="PTHR45633">
    <property type="entry name" value="60 KDA HEAT SHOCK PROTEIN, MITOCHONDRIAL"/>
    <property type="match status" value="1"/>
</dbReference>
<dbReference type="HOGENOM" id="CLU_016503_3_0_0"/>
<accession>Q821R8</accession>
<comment type="subunit">
    <text evidence="7">Forms a cylinder of 14 subunits composed of two heptameric rings stacked back-to-back. Interacts with the co-chaperonin GroES.</text>
</comment>
<dbReference type="KEGG" id="cca:CCA_00870"/>
<evidence type="ECO:0000256" key="5">
    <source>
        <dbReference type="ARBA" id="ARBA00023235"/>
    </source>
</evidence>
<dbReference type="FunFam" id="3.50.7.10:FF:000001">
    <property type="entry name" value="60 kDa chaperonin"/>
    <property type="match status" value="1"/>
</dbReference>